<protein>
    <submittedName>
        <fullName evidence="1">Esterase</fullName>
    </submittedName>
</protein>
<evidence type="ECO:0000313" key="2">
    <source>
        <dbReference type="Proteomes" id="UP000018439"/>
    </source>
</evidence>
<accession>F3ZSR5</accession>
<dbReference type="PANTHER" id="PTHR48098">
    <property type="entry name" value="ENTEROCHELIN ESTERASE-RELATED"/>
    <property type="match status" value="1"/>
</dbReference>
<dbReference type="Proteomes" id="UP000018439">
    <property type="component" value="Chromosome"/>
</dbReference>
<dbReference type="HOGENOM" id="CLU_037618_3_1_10"/>
<dbReference type="InterPro" id="IPR000801">
    <property type="entry name" value="Esterase-like"/>
</dbReference>
<dbReference type="EMBL" id="CM001167">
    <property type="protein sequence ID" value="EGJ70939.1"/>
    <property type="molecule type" value="Genomic_DNA"/>
</dbReference>
<dbReference type="SMR" id="F3ZSR5"/>
<proteinExistence type="predicted"/>
<dbReference type="Gene3D" id="3.40.50.1820">
    <property type="entry name" value="alpha/beta hydrolase"/>
    <property type="match status" value="1"/>
</dbReference>
<gene>
    <name evidence="1" type="ORF">Bcop_0722</name>
</gene>
<dbReference type="GO" id="GO:0016747">
    <property type="term" value="F:acyltransferase activity, transferring groups other than amino-acyl groups"/>
    <property type="evidence" value="ECO:0007669"/>
    <property type="project" value="TreeGrafter"/>
</dbReference>
<evidence type="ECO:0000313" key="1">
    <source>
        <dbReference type="EMBL" id="EGJ70939.1"/>
    </source>
</evidence>
<name>F3ZSR5_9BACE</name>
<organism evidence="1 2">
    <name type="scientific">Bacteroides coprosuis DSM 18011</name>
    <dbReference type="NCBI Taxonomy" id="679937"/>
    <lineage>
        <taxon>Bacteria</taxon>
        <taxon>Pseudomonadati</taxon>
        <taxon>Bacteroidota</taxon>
        <taxon>Bacteroidia</taxon>
        <taxon>Bacteroidales</taxon>
        <taxon>Bacteroidaceae</taxon>
        <taxon>Bacteroides</taxon>
    </lineage>
</organism>
<dbReference type="eggNOG" id="COG0627">
    <property type="taxonomic scope" value="Bacteria"/>
</dbReference>
<dbReference type="OrthoDB" id="9803578at2"/>
<dbReference type="InterPro" id="IPR050583">
    <property type="entry name" value="Mycobacterial_A85_antigen"/>
</dbReference>
<dbReference type="PANTHER" id="PTHR48098:SF1">
    <property type="entry name" value="DIACYLGLYCEROL ACYLTRANSFERASE_MYCOLYLTRANSFERASE AG85A"/>
    <property type="match status" value="1"/>
</dbReference>
<reference evidence="1 2" key="1">
    <citation type="journal article" date="2011" name="Stand. Genomic Sci.">
        <title>Non-contiguous finished genome sequence of Bacteroides coprosuis type strain (PC139).</title>
        <authorList>
            <person name="Land M."/>
            <person name="Held B."/>
            <person name="Gronow S."/>
            <person name="Abt B."/>
            <person name="Lucas S."/>
            <person name="Del Rio T.G."/>
            <person name="Nolan M."/>
            <person name="Tice H."/>
            <person name="Cheng J.F."/>
            <person name="Pitluck S."/>
            <person name="Liolios K."/>
            <person name="Pagani I."/>
            <person name="Ivanova N."/>
            <person name="Mavromatis K."/>
            <person name="Mikhailova N."/>
            <person name="Pati A."/>
            <person name="Tapia R."/>
            <person name="Han C."/>
            <person name="Goodwin L."/>
            <person name="Chen A."/>
            <person name="Palaniappan K."/>
            <person name="Hauser L."/>
            <person name="Brambilla E.M."/>
            <person name="Rohde M."/>
            <person name="Goker M."/>
            <person name="Detter J.C."/>
            <person name="Woyke T."/>
            <person name="Bristow J."/>
            <person name="Eisen J.A."/>
            <person name="Markowitz V."/>
            <person name="Hugenholtz P."/>
            <person name="Kyrpides N.C."/>
            <person name="Klenk H.P."/>
            <person name="Lapidus A."/>
        </authorList>
    </citation>
    <scope>NUCLEOTIDE SEQUENCE</scope>
    <source>
        <strain evidence="1 2">DSM 18011</strain>
    </source>
</reference>
<dbReference type="InterPro" id="IPR029058">
    <property type="entry name" value="AB_hydrolase_fold"/>
</dbReference>
<sequence length="270" mass="31597">MKFKFKIIFSVILVLFLKVDLLAAEVDTLTISSSFMEKEMKVILIRPTQYNEQTPILYLLHGYSGNENSWLEIKSDLPQWSDKYDMTIVCPDAENSWYWDSPQLKKSQYESYFIKELIPYLSNRYNLSQDRSKTAITGLSMGGHGAFWYALRYPNKFGAVGSTSGGLDLRGFKTNWNLSNHLGDYTHNSIVWDTYTVATYIDQFQKSNQSIIFDCGVDDFFYQANLEIHQLMVEKKIKHDFISRPGAHNHAYWNNSIDYQLLFFYKFFNK</sequence>
<dbReference type="SUPFAM" id="SSF53474">
    <property type="entry name" value="alpha/beta-Hydrolases"/>
    <property type="match status" value="1"/>
</dbReference>
<dbReference type="Pfam" id="PF00756">
    <property type="entry name" value="Esterase"/>
    <property type="match status" value="1"/>
</dbReference>
<dbReference type="AlphaFoldDB" id="F3ZSR5"/>
<dbReference type="STRING" id="679937.Bcop_0722"/>
<keyword evidence="2" id="KW-1185">Reference proteome</keyword>